<dbReference type="Proteomes" id="UP001156218">
    <property type="component" value="Chromosome"/>
</dbReference>
<dbReference type="EMBL" id="CP083680">
    <property type="protein sequence ID" value="UYU65142.1"/>
    <property type="molecule type" value="Genomic_DNA"/>
</dbReference>
<dbReference type="EMBL" id="JAHYQA010000012">
    <property type="protein sequence ID" value="MCE9239186.1"/>
    <property type="molecule type" value="Genomic_DNA"/>
</dbReference>
<dbReference type="AlphaFoldDB" id="A0A139L1F8"/>
<evidence type="ECO:0000313" key="2">
    <source>
        <dbReference type="EMBL" id="MCE9239186.1"/>
    </source>
</evidence>
<feature type="compositionally biased region" description="Basic and acidic residues" evidence="1">
    <location>
        <begin position="183"/>
        <end position="195"/>
    </location>
</feature>
<evidence type="ECO:0000313" key="5">
    <source>
        <dbReference type="Proteomes" id="UP001200544"/>
    </source>
</evidence>
<evidence type="ECO:0000313" key="4">
    <source>
        <dbReference type="Proteomes" id="UP001156218"/>
    </source>
</evidence>
<reference evidence="2" key="2">
    <citation type="submission" date="2021-07" db="EMBL/GenBank/DDBJ databases">
        <title>Comparative genomics of Bacteroides fragilis group isolates reveals species-dependent resistance mechanisms and validates clinical tools for resistance prediction.</title>
        <authorList>
            <person name="Wallace M.J."/>
            <person name="Jean S."/>
            <person name="Wallace M.A."/>
            <person name="Carey-Ann B.D."/>
            <person name="Dantas G."/>
        </authorList>
    </citation>
    <scope>NUCLEOTIDE SEQUENCE</scope>
    <source>
        <strain evidence="2">BJH_160</strain>
    </source>
</reference>
<evidence type="ECO:0000313" key="3">
    <source>
        <dbReference type="EMBL" id="UYU65142.1"/>
    </source>
</evidence>
<sequence>MTTPTNYIATWFYKESKEDASFYPQAGKRGDSALVHSIYMQIQVPFFTTFRHYHPDDKLLFFSNLDQFPDYLERLFKELRIETVTLPYLCIPPKGWYGAWRNQFYLYDILRYMEKRMQADDTLLICDADCLCMRPLEQLFSDTRKYGSALYDASDRPDLSVNGITLKEMTDIYNDCYVEKEKREKEKEATKKTEAEKEEAEQQDTKNGVTRTELVHYYGGEFISLRGDVVARINEAYPALWNYNLERFAANQPKLNEEAHFLSVVATRLNIHNNIANQYVKRLWTYPKYNTVEKGDEQLAVWHLPYEKKRGLYLLYKHFVNHPTFDDEEAFRKKASAYTGVPTVTFGKRIRDFITILLLKIKDKCIY</sequence>
<name>A0A139L1F8_BACT4</name>
<dbReference type="RefSeq" id="WP_048696059.1">
    <property type="nucleotide sequence ID" value="NZ_CAXSTA010000010.1"/>
</dbReference>
<evidence type="ECO:0000256" key="1">
    <source>
        <dbReference type="SAM" id="MobiDB-lite"/>
    </source>
</evidence>
<feature type="region of interest" description="Disordered" evidence="1">
    <location>
        <begin position="183"/>
        <end position="206"/>
    </location>
</feature>
<reference evidence="3 4" key="1">
    <citation type="submission" date="2021-06" db="EMBL/GenBank/DDBJ databases">
        <title>Interrogation of the integrated mobile genetic elements in gut-associated Bacteroides with a consensus prediction approach.</title>
        <authorList>
            <person name="Campbell D.E."/>
            <person name="Leigh J.R."/>
            <person name="Kim T."/>
            <person name="England W."/>
            <person name="Whitaker R.J."/>
            <person name="Degnan P.H."/>
        </authorList>
    </citation>
    <scope>NUCLEOTIDE SEQUENCE [LARGE SCALE GENOMIC DNA]</scope>
    <source>
        <strain evidence="3 4">WAL8669</strain>
    </source>
</reference>
<gene>
    <name evidence="2" type="ORF">K0H07_18745</name>
    <name evidence="3" type="ORF">KQP68_16350</name>
</gene>
<organism evidence="2 5">
    <name type="scientific">Bacteroides thetaiotaomicron</name>
    <dbReference type="NCBI Taxonomy" id="818"/>
    <lineage>
        <taxon>Bacteria</taxon>
        <taxon>Pseudomonadati</taxon>
        <taxon>Bacteroidota</taxon>
        <taxon>Bacteroidia</taxon>
        <taxon>Bacteroidales</taxon>
        <taxon>Bacteroidaceae</taxon>
        <taxon>Bacteroides</taxon>
    </lineage>
</organism>
<protein>
    <submittedName>
        <fullName evidence="2">Uncharacterized protein</fullName>
    </submittedName>
</protein>
<proteinExistence type="predicted"/>
<accession>A0A139L1F8</accession>
<dbReference type="Proteomes" id="UP001200544">
    <property type="component" value="Unassembled WGS sequence"/>
</dbReference>